<organism evidence="1 2">
    <name type="scientific">Rhodopirellula maiorica SM1</name>
    <dbReference type="NCBI Taxonomy" id="1265738"/>
    <lineage>
        <taxon>Bacteria</taxon>
        <taxon>Pseudomonadati</taxon>
        <taxon>Planctomycetota</taxon>
        <taxon>Planctomycetia</taxon>
        <taxon>Pirellulales</taxon>
        <taxon>Pirellulaceae</taxon>
        <taxon>Novipirellula</taxon>
    </lineage>
</organism>
<comment type="caution">
    <text evidence="1">The sequence shown here is derived from an EMBL/GenBank/DDBJ whole genome shotgun (WGS) entry which is preliminary data.</text>
</comment>
<proteinExistence type="predicted"/>
<protein>
    <submittedName>
        <fullName evidence="1">Uncharacterized protein</fullName>
    </submittedName>
</protein>
<keyword evidence="2" id="KW-1185">Reference proteome</keyword>
<dbReference type="AlphaFoldDB" id="M5S2I4"/>
<sequence>MFICSTSTPNDPLPDVADARLSTVDVLGVGVIWLGRAIGWMGRNGDCGLG</sequence>
<dbReference type="EMBL" id="ANOG01000185">
    <property type="protein sequence ID" value="EMI21837.1"/>
    <property type="molecule type" value="Genomic_DNA"/>
</dbReference>
<evidence type="ECO:0000313" key="1">
    <source>
        <dbReference type="EMBL" id="EMI21837.1"/>
    </source>
</evidence>
<evidence type="ECO:0000313" key="2">
    <source>
        <dbReference type="Proteomes" id="UP000011991"/>
    </source>
</evidence>
<reference evidence="1 2" key="1">
    <citation type="journal article" date="2013" name="Mar. Genomics">
        <title>Expression of sulfatases in Rhodopirellula baltica and the diversity of sulfatases in the genus Rhodopirellula.</title>
        <authorList>
            <person name="Wegner C.E."/>
            <person name="Richter-Heitmann T."/>
            <person name="Klindworth A."/>
            <person name="Klockow C."/>
            <person name="Richter M."/>
            <person name="Achstetter T."/>
            <person name="Glockner F.O."/>
            <person name="Harder J."/>
        </authorList>
    </citation>
    <scope>NUCLEOTIDE SEQUENCE [LARGE SCALE GENOMIC DNA]</scope>
    <source>
        <strain evidence="1 2">SM1</strain>
    </source>
</reference>
<name>M5S2I4_9BACT</name>
<accession>M5S2I4</accession>
<gene>
    <name evidence="1" type="ORF">RMSM_01222</name>
</gene>
<dbReference type="Proteomes" id="UP000011991">
    <property type="component" value="Unassembled WGS sequence"/>
</dbReference>